<evidence type="ECO:0000256" key="4">
    <source>
        <dbReference type="PROSITE-ProRule" id="PRU00169"/>
    </source>
</evidence>
<evidence type="ECO:0000256" key="1">
    <source>
        <dbReference type="ARBA" id="ARBA00018672"/>
    </source>
</evidence>
<dbReference type="Gene3D" id="3.40.50.2300">
    <property type="match status" value="1"/>
</dbReference>
<dbReference type="PROSITE" id="PS50110">
    <property type="entry name" value="RESPONSE_REGULATORY"/>
    <property type="match status" value="1"/>
</dbReference>
<geneLocation type="plasmid" evidence="6 7">
    <name>p4Cn27606</name>
</geneLocation>
<proteinExistence type="predicted"/>
<keyword evidence="6" id="KW-0614">Plasmid</keyword>
<dbReference type="SMART" id="SM00448">
    <property type="entry name" value="REC"/>
    <property type="match status" value="1"/>
</dbReference>
<accession>A0AA40IRE2</accession>
<dbReference type="PANTHER" id="PTHR44591:SF3">
    <property type="entry name" value="RESPONSE REGULATORY DOMAIN-CONTAINING PROTEIN"/>
    <property type="match status" value="1"/>
</dbReference>
<dbReference type="PANTHER" id="PTHR44591">
    <property type="entry name" value="STRESS RESPONSE REGULATOR PROTEIN 1"/>
    <property type="match status" value="1"/>
</dbReference>
<protein>
    <recommendedName>
        <fullName evidence="1">Stage 0 sporulation protein A homolog</fullName>
    </recommendedName>
</protein>
<dbReference type="EMBL" id="JENW01000168">
    <property type="protein sequence ID" value="KEI11383.1"/>
    <property type="molecule type" value="Genomic_DNA"/>
</dbReference>
<evidence type="ECO:0000313" key="7">
    <source>
        <dbReference type="Proteomes" id="UP000027770"/>
    </source>
</evidence>
<comment type="caution">
    <text evidence="6">The sequence shown here is derived from an EMBL/GenBank/DDBJ whole genome shotgun (WGS) entry which is preliminary data.</text>
</comment>
<comment type="function">
    <text evidence="3">May play the central regulatory role in sporulation. It may be an element of the effector pathway responsible for the activation of sporulation genes in response to nutritional stress. Spo0A may act in concert with spo0H (a sigma factor) to control the expression of some genes that are critical to the sporulation process.</text>
</comment>
<dbReference type="InterPro" id="IPR007492">
    <property type="entry name" value="LytTR_DNA-bd_dom"/>
</dbReference>
<evidence type="ECO:0000256" key="3">
    <source>
        <dbReference type="ARBA" id="ARBA00024867"/>
    </source>
</evidence>
<dbReference type="SMART" id="SM00850">
    <property type="entry name" value="LytTR"/>
    <property type="match status" value="1"/>
</dbReference>
<dbReference type="AlphaFoldDB" id="A0AA40IRE2"/>
<sequence length="251" mass="29516">MGDDIMYSILIVEDDEFQRASLKKMLESLNKTFNIYEASNALDAFNLAKDVEINLFLVDIELEESTGLDLANKLRTVSKYKFTWIIFLTTHIEFLTEAFKKVHCYDFILKPYNKDKIVNMVKDIMEHDIKKDLIKSQRKKVTFEIASSIYIKVYVNEIIFIEVSINSVIVYTLKRNYKLKRITLKKILSLIDEQNIVQSHKSFAINLKHINKIQKIDSRLFKAYFKNCEDTALIGNKFKDTILDKFNENKL</sequence>
<dbReference type="Gene3D" id="2.40.50.1020">
    <property type="entry name" value="LytTr DNA-binding domain"/>
    <property type="match status" value="1"/>
</dbReference>
<feature type="modified residue" description="4-aspartylphosphate" evidence="4">
    <location>
        <position position="59"/>
    </location>
</feature>
<evidence type="ECO:0000313" key="6">
    <source>
        <dbReference type="EMBL" id="KEI11383.1"/>
    </source>
</evidence>
<evidence type="ECO:0000259" key="5">
    <source>
        <dbReference type="PROSITE" id="PS50110"/>
    </source>
</evidence>
<feature type="domain" description="Response regulatory" evidence="5">
    <location>
        <begin position="8"/>
        <end position="125"/>
    </location>
</feature>
<gene>
    <name evidence="6" type="ORF">Z959_p0082</name>
</gene>
<dbReference type="InterPro" id="IPR001789">
    <property type="entry name" value="Sig_transdc_resp-reg_receiver"/>
</dbReference>
<dbReference type="InterPro" id="IPR050595">
    <property type="entry name" value="Bact_response_regulator"/>
</dbReference>
<keyword evidence="7" id="KW-1185">Reference proteome</keyword>
<dbReference type="Proteomes" id="UP000027770">
    <property type="component" value="Plasmid p4Cn27606"/>
</dbReference>
<dbReference type="GO" id="GO:0003677">
    <property type="term" value="F:DNA binding"/>
    <property type="evidence" value="ECO:0007669"/>
    <property type="project" value="InterPro"/>
</dbReference>
<name>A0AA40IRE2_CLONO</name>
<dbReference type="SUPFAM" id="SSF52172">
    <property type="entry name" value="CheY-like"/>
    <property type="match status" value="1"/>
</dbReference>
<keyword evidence="2 4" id="KW-0597">Phosphoprotein</keyword>
<dbReference type="Pfam" id="PF04397">
    <property type="entry name" value="LytTR"/>
    <property type="match status" value="1"/>
</dbReference>
<reference evidence="7" key="1">
    <citation type="journal article" date="2014" name="PLoS ONE">
        <title>Plasmidome interchange between Clostridium botulinum, Clostridium novyi and Clostridium haemolyticum converts strains of independent lineages into distinctly different pathogens.</title>
        <authorList>
            <person name="Skarin H."/>
            <person name="Segerman B."/>
        </authorList>
    </citation>
    <scope>NUCLEOTIDE SEQUENCE [LARGE SCALE GENOMIC DNA]</scope>
    <source>
        <strain evidence="7">ATCC 27606</strain>
    </source>
</reference>
<dbReference type="Pfam" id="PF00072">
    <property type="entry name" value="Response_reg"/>
    <property type="match status" value="1"/>
</dbReference>
<evidence type="ECO:0000256" key="2">
    <source>
        <dbReference type="ARBA" id="ARBA00022553"/>
    </source>
</evidence>
<organism evidence="6 7">
    <name type="scientific">Clostridium novyi B str. ATCC 27606</name>
    <dbReference type="NCBI Taxonomy" id="1443123"/>
    <lineage>
        <taxon>Bacteria</taxon>
        <taxon>Bacillati</taxon>
        <taxon>Bacillota</taxon>
        <taxon>Clostridia</taxon>
        <taxon>Eubacteriales</taxon>
        <taxon>Clostridiaceae</taxon>
        <taxon>Clostridium</taxon>
    </lineage>
</organism>
<dbReference type="InterPro" id="IPR011006">
    <property type="entry name" value="CheY-like_superfamily"/>
</dbReference>
<dbReference type="GO" id="GO:0000160">
    <property type="term" value="P:phosphorelay signal transduction system"/>
    <property type="evidence" value="ECO:0007669"/>
    <property type="project" value="InterPro"/>
</dbReference>